<dbReference type="AlphaFoldDB" id="A0A856M695"/>
<dbReference type="EMBL" id="CP041370">
    <property type="protein sequence ID" value="QDK92238.1"/>
    <property type="molecule type" value="Genomic_DNA"/>
</dbReference>
<keyword evidence="2" id="KW-1185">Reference proteome</keyword>
<dbReference type="KEGG" id="psua:FLK61_00030"/>
<dbReference type="GeneID" id="39574293"/>
<evidence type="ECO:0000313" key="2">
    <source>
        <dbReference type="Proteomes" id="UP000318138"/>
    </source>
</evidence>
<protein>
    <submittedName>
        <fullName evidence="1">Uncharacterized protein</fullName>
    </submittedName>
</protein>
<gene>
    <name evidence="1" type="ORF">FLK61_00030</name>
</gene>
<evidence type="ECO:0000313" key="1">
    <source>
        <dbReference type="EMBL" id="QDK92238.1"/>
    </source>
</evidence>
<sequence>MDLNKGIEELQSENSLKGVLLEGRLEFKKFLKKNNHLDIKDIHWQAIQHNSWIEHYFFVKYTEKNGELKV</sequence>
<dbReference type="Proteomes" id="UP000318138">
    <property type="component" value="Plasmid unnamed1"/>
</dbReference>
<proteinExistence type="predicted"/>
<reference evidence="1 2" key="1">
    <citation type="submission" date="2019-07" db="EMBL/GenBank/DDBJ databases">
        <title>Bacillus alkalisoli sp. nov. isolated from saline soil.</title>
        <authorList>
            <person name="Sun J.-Q."/>
            <person name="Xu L."/>
        </authorList>
    </citation>
    <scope>NUCLEOTIDE SEQUENCE [LARGE SCALE GENOMIC DNA]</scope>
    <source>
        <strain evidence="1 2">M4U3P1</strain>
        <plasmid evidence="1 2">unnamed1</plasmid>
    </source>
</reference>
<organism evidence="1 2">
    <name type="scientific">Paenalkalicoccus suaedae</name>
    <dbReference type="NCBI Taxonomy" id="2592382"/>
    <lineage>
        <taxon>Bacteria</taxon>
        <taxon>Bacillati</taxon>
        <taxon>Bacillota</taxon>
        <taxon>Bacilli</taxon>
        <taxon>Bacillales</taxon>
        <taxon>Bacillaceae</taxon>
        <taxon>Paenalkalicoccus</taxon>
    </lineage>
</organism>
<name>A0A856M695_9BACI</name>
<dbReference type="RefSeq" id="WP_013603194.1">
    <property type="nucleotide sequence ID" value="NZ_CP041370.1"/>
</dbReference>
<geneLocation type="plasmid" evidence="1 2">
    <name>unnamed1</name>
</geneLocation>
<keyword evidence="1" id="KW-0614">Plasmid</keyword>
<accession>A0A856M695</accession>